<comment type="pathway">
    <text evidence="3 16">Carbohydrate degradation; glycolysis; pyruvate from D-glyceraldehyde 3-phosphate: step 5/5.</text>
</comment>
<evidence type="ECO:0000256" key="5">
    <source>
        <dbReference type="ARBA" id="ARBA00012142"/>
    </source>
</evidence>
<dbReference type="InterPro" id="IPR015795">
    <property type="entry name" value="Pyrv_Knase_C"/>
</dbReference>
<dbReference type="InterPro" id="IPR015806">
    <property type="entry name" value="Pyrv_Knase_insert_dom_sf"/>
</dbReference>
<comment type="caution">
    <text evidence="19">The sequence shown here is derived from an EMBL/GenBank/DDBJ whole genome shotgun (WGS) entry which is preliminary data.</text>
</comment>
<keyword evidence="13 16" id="KW-0324">Glycolysis</keyword>
<dbReference type="Pfam" id="PF00224">
    <property type="entry name" value="PK"/>
    <property type="match status" value="1"/>
</dbReference>
<dbReference type="InterPro" id="IPR015813">
    <property type="entry name" value="Pyrv/PenolPyrv_kinase-like_dom"/>
</dbReference>
<evidence type="ECO:0000256" key="6">
    <source>
        <dbReference type="ARBA" id="ARBA00022679"/>
    </source>
</evidence>
<keyword evidence="12" id="KW-0630">Potassium</keyword>
<dbReference type="Gene3D" id="2.40.33.10">
    <property type="entry name" value="PK beta-barrel domain-like"/>
    <property type="match status" value="1"/>
</dbReference>
<dbReference type="PANTHER" id="PTHR11817">
    <property type="entry name" value="PYRUVATE KINASE"/>
    <property type="match status" value="1"/>
</dbReference>
<dbReference type="NCBIfam" id="NF004886">
    <property type="entry name" value="PRK06247.1"/>
    <property type="match status" value="1"/>
</dbReference>
<evidence type="ECO:0000256" key="11">
    <source>
        <dbReference type="ARBA" id="ARBA00022842"/>
    </source>
</evidence>
<keyword evidence="11 16" id="KW-0460">Magnesium</keyword>
<dbReference type="GO" id="GO:0030955">
    <property type="term" value="F:potassium ion binding"/>
    <property type="evidence" value="ECO:0007669"/>
    <property type="project" value="UniProtKB-UniRule"/>
</dbReference>
<dbReference type="PRINTS" id="PR01050">
    <property type="entry name" value="PYRUVTKNASE"/>
</dbReference>
<dbReference type="Gene3D" id="3.40.1380.20">
    <property type="entry name" value="Pyruvate kinase, C-terminal domain"/>
    <property type="match status" value="1"/>
</dbReference>
<dbReference type="InterPro" id="IPR036918">
    <property type="entry name" value="Pyrv_Knase_C_sf"/>
</dbReference>
<dbReference type="Pfam" id="PF02887">
    <property type="entry name" value="PK_C"/>
    <property type="match status" value="1"/>
</dbReference>
<keyword evidence="9 16" id="KW-0418">Kinase</keyword>
<keyword evidence="8" id="KW-0547">Nucleotide-binding</keyword>
<dbReference type="EMBL" id="DSQF01000028">
    <property type="protein sequence ID" value="HGZ44455.1"/>
    <property type="molecule type" value="Genomic_DNA"/>
</dbReference>
<keyword evidence="6 16" id="KW-0808">Transferase</keyword>
<dbReference type="InterPro" id="IPR040442">
    <property type="entry name" value="Pyrv_kinase-like_dom_sf"/>
</dbReference>
<evidence type="ECO:0000256" key="10">
    <source>
        <dbReference type="ARBA" id="ARBA00022840"/>
    </source>
</evidence>
<dbReference type="PROSITE" id="PS00110">
    <property type="entry name" value="PYRUVATE_KINASE"/>
    <property type="match status" value="1"/>
</dbReference>
<dbReference type="InterPro" id="IPR011037">
    <property type="entry name" value="Pyrv_Knase-like_insert_dom_sf"/>
</dbReference>
<comment type="similarity">
    <text evidence="4 16">Belongs to the pyruvate kinase family.</text>
</comment>
<accession>A0A832I6S0</accession>
<dbReference type="FunFam" id="3.40.1380.20:FF:000009">
    <property type="entry name" value="Pyruvate kinase"/>
    <property type="match status" value="1"/>
</dbReference>
<dbReference type="NCBIfam" id="TIGR01064">
    <property type="entry name" value="pyruv_kin"/>
    <property type="match status" value="1"/>
</dbReference>
<dbReference type="InterPro" id="IPR001697">
    <property type="entry name" value="Pyr_Knase"/>
</dbReference>
<dbReference type="NCBIfam" id="NF004491">
    <property type="entry name" value="PRK05826.1"/>
    <property type="match status" value="1"/>
</dbReference>
<dbReference type="GO" id="GO:0016301">
    <property type="term" value="F:kinase activity"/>
    <property type="evidence" value="ECO:0007669"/>
    <property type="project" value="UniProtKB-KW"/>
</dbReference>
<evidence type="ECO:0000256" key="16">
    <source>
        <dbReference type="RuleBase" id="RU000504"/>
    </source>
</evidence>
<dbReference type="GO" id="GO:0004743">
    <property type="term" value="F:pyruvate kinase activity"/>
    <property type="evidence" value="ECO:0007669"/>
    <property type="project" value="UniProtKB-UniRule"/>
</dbReference>
<dbReference type="SUPFAM" id="SSF51621">
    <property type="entry name" value="Phosphoenolpyruvate/pyruvate domain"/>
    <property type="match status" value="1"/>
</dbReference>
<dbReference type="InterPro" id="IPR015793">
    <property type="entry name" value="Pyrv_Knase_brl"/>
</dbReference>
<evidence type="ECO:0000256" key="9">
    <source>
        <dbReference type="ARBA" id="ARBA00022777"/>
    </source>
</evidence>
<dbReference type="NCBIfam" id="NF004978">
    <property type="entry name" value="PRK06354.1"/>
    <property type="match status" value="1"/>
</dbReference>
<organism evidence="19">
    <name type="scientific">Eiseniibacteriota bacterium</name>
    <dbReference type="NCBI Taxonomy" id="2212470"/>
    <lineage>
        <taxon>Bacteria</taxon>
        <taxon>Candidatus Eiseniibacteriota</taxon>
    </lineage>
</organism>
<dbReference type="GO" id="GO:0000287">
    <property type="term" value="F:magnesium ion binding"/>
    <property type="evidence" value="ECO:0007669"/>
    <property type="project" value="UniProtKB-UniRule"/>
</dbReference>
<keyword evidence="14 19" id="KW-0670">Pyruvate</keyword>
<evidence type="ECO:0000256" key="2">
    <source>
        <dbReference type="ARBA" id="ARBA00001958"/>
    </source>
</evidence>
<evidence type="ECO:0000256" key="1">
    <source>
        <dbReference type="ARBA" id="ARBA00001946"/>
    </source>
</evidence>
<dbReference type="GO" id="GO:0005524">
    <property type="term" value="F:ATP binding"/>
    <property type="evidence" value="ECO:0007669"/>
    <property type="project" value="UniProtKB-KW"/>
</dbReference>
<evidence type="ECO:0000256" key="3">
    <source>
        <dbReference type="ARBA" id="ARBA00004997"/>
    </source>
</evidence>
<proteinExistence type="inferred from homology"/>
<gene>
    <name evidence="19" type="primary">pyk</name>
    <name evidence="19" type="ORF">ENR23_13750</name>
</gene>
<keyword evidence="10" id="KW-0067">ATP-binding</keyword>
<sequence>MMRRAKIVATLGPAVAEPARIRALVDAGMDVARLNFSHGSHERHAALYRMVRDASDAAGRAVAVLADLQGPKIRLDTFAGGSATLTAGAGFTISTVPLVGDATRASTTYEPLARDVRPGDAILVDDGRVRLEVLSSDGREVRCRVVTGGVVSDHKGLNLPGVAVSAPALTARDVEDLRFALSLRADLVALSFVRAPADVEAVRRVMDEVGERVPVIAKIEKPEAVARLADIVDAFDGLMVARGDLGVEMPLEQVPLVQKRAVRLARERAKPAIVATQMLESMIHAPAPTRAEVSDVANAVLDGADALMLSGETSVGEHPVAAVETMARIAAAAEADGLARLEPLHERRETREQALAGAAVRVAEDLGARALVAFTTTGATVRRLASHRAAVPLLAFTSDPSVRSQLALAWGAETFVVPPVGDTDAMVAQVDRAMLDLGRGAAGDLVVIVAGTPPGAEGSTNTMRIHRLGGE</sequence>
<dbReference type="AlphaFoldDB" id="A0A832I6S0"/>
<reference evidence="19" key="1">
    <citation type="journal article" date="2020" name="mSystems">
        <title>Genome- and Community-Level Interaction Insights into Carbon Utilization and Element Cycling Functions of Hydrothermarchaeota in Hydrothermal Sediment.</title>
        <authorList>
            <person name="Zhou Z."/>
            <person name="Liu Y."/>
            <person name="Xu W."/>
            <person name="Pan J."/>
            <person name="Luo Z.H."/>
            <person name="Li M."/>
        </authorList>
    </citation>
    <scope>NUCLEOTIDE SEQUENCE [LARGE SCALE GENOMIC DNA]</scope>
    <source>
        <strain evidence="19">SpSt-381</strain>
    </source>
</reference>
<evidence type="ECO:0000256" key="15">
    <source>
        <dbReference type="NCBIfam" id="TIGR01064"/>
    </source>
</evidence>
<evidence type="ECO:0000259" key="18">
    <source>
        <dbReference type="Pfam" id="PF02887"/>
    </source>
</evidence>
<evidence type="ECO:0000313" key="19">
    <source>
        <dbReference type="EMBL" id="HGZ44455.1"/>
    </source>
</evidence>
<evidence type="ECO:0000259" key="17">
    <source>
        <dbReference type="Pfam" id="PF00224"/>
    </source>
</evidence>
<dbReference type="SUPFAM" id="SSF50800">
    <property type="entry name" value="PK beta-barrel domain-like"/>
    <property type="match status" value="1"/>
</dbReference>
<dbReference type="EC" id="2.7.1.40" evidence="5 15"/>
<dbReference type="InterPro" id="IPR018209">
    <property type="entry name" value="Pyrv_Knase_AS"/>
</dbReference>
<protein>
    <recommendedName>
        <fullName evidence="5 15">Pyruvate kinase</fullName>
        <ecNumber evidence="5 15">2.7.1.40</ecNumber>
    </recommendedName>
</protein>
<keyword evidence="7" id="KW-0479">Metal-binding</keyword>
<evidence type="ECO:0000256" key="4">
    <source>
        <dbReference type="ARBA" id="ARBA00008663"/>
    </source>
</evidence>
<comment type="cofactor">
    <cofactor evidence="1">
        <name>Mg(2+)</name>
        <dbReference type="ChEBI" id="CHEBI:18420"/>
    </cofactor>
</comment>
<dbReference type="FunFam" id="2.40.33.10:FF:000001">
    <property type="entry name" value="Pyruvate kinase"/>
    <property type="match status" value="1"/>
</dbReference>
<comment type="cofactor">
    <cofactor evidence="2">
        <name>K(+)</name>
        <dbReference type="ChEBI" id="CHEBI:29103"/>
    </cofactor>
</comment>
<evidence type="ECO:0000256" key="12">
    <source>
        <dbReference type="ARBA" id="ARBA00022958"/>
    </source>
</evidence>
<evidence type="ECO:0000256" key="13">
    <source>
        <dbReference type="ARBA" id="ARBA00023152"/>
    </source>
</evidence>
<feature type="domain" description="Pyruvate kinase barrel" evidence="17">
    <location>
        <begin position="2"/>
        <end position="323"/>
    </location>
</feature>
<comment type="catalytic activity">
    <reaction evidence="16">
        <text>pyruvate + ATP = phosphoenolpyruvate + ADP + H(+)</text>
        <dbReference type="Rhea" id="RHEA:18157"/>
        <dbReference type="ChEBI" id="CHEBI:15361"/>
        <dbReference type="ChEBI" id="CHEBI:15378"/>
        <dbReference type="ChEBI" id="CHEBI:30616"/>
        <dbReference type="ChEBI" id="CHEBI:58702"/>
        <dbReference type="ChEBI" id="CHEBI:456216"/>
        <dbReference type="EC" id="2.7.1.40"/>
    </reaction>
</comment>
<evidence type="ECO:0000256" key="14">
    <source>
        <dbReference type="ARBA" id="ARBA00023317"/>
    </source>
</evidence>
<evidence type="ECO:0000256" key="7">
    <source>
        <dbReference type="ARBA" id="ARBA00022723"/>
    </source>
</evidence>
<dbReference type="SUPFAM" id="SSF52935">
    <property type="entry name" value="PK C-terminal domain-like"/>
    <property type="match status" value="1"/>
</dbReference>
<feature type="domain" description="Pyruvate kinase C-terminal" evidence="18">
    <location>
        <begin position="354"/>
        <end position="466"/>
    </location>
</feature>
<evidence type="ECO:0000256" key="8">
    <source>
        <dbReference type="ARBA" id="ARBA00022741"/>
    </source>
</evidence>
<dbReference type="UniPathway" id="UPA00109">
    <property type="reaction ID" value="UER00188"/>
</dbReference>
<dbReference type="Gene3D" id="3.20.20.60">
    <property type="entry name" value="Phosphoenolpyruvate-binding domains"/>
    <property type="match status" value="1"/>
</dbReference>
<name>A0A832I6S0_UNCEI</name>